<dbReference type="PANTHER" id="PTHR43547">
    <property type="entry name" value="TWO-COMPONENT HISTIDINE KINASE"/>
    <property type="match status" value="1"/>
</dbReference>
<dbReference type="Pfam" id="PF02518">
    <property type="entry name" value="HATPase_c"/>
    <property type="match status" value="1"/>
</dbReference>
<dbReference type="Gene3D" id="3.30.565.10">
    <property type="entry name" value="Histidine kinase-like ATPase, C-terminal domain"/>
    <property type="match status" value="1"/>
</dbReference>
<dbReference type="GO" id="GO:0000155">
    <property type="term" value="F:phosphorelay sensor kinase activity"/>
    <property type="evidence" value="ECO:0007669"/>
    <property type="project" value="InterPro"/>
</dbReference>
<dbReference type="CDD" id="cd00082">
    <property type="entry name" value="HisKA"/>
    <property type="match status" value="1"/>
</dbReference>
<dbReference type="InterPro" id="IPR003594">
    <property type="entry name" value="HATPase_dom"/>
</dbReference>
<comment type="catalytic activity">
    <reaction evidence="1">
        <text>ATP + protein L-histidine = ADP + protein N-phospho-L-histidine.</text>
        <dbReference type="EC" id="2.7.13.3"/>
    </reaction>
</comment>
<dbReference type="Proteomes" id="UP000218437">
    <property type="component" value="Chromosome"/>
</dbReference>
<keyword evidence="6" id="KW-1185">Reference proteome</keyword>
<dbReference type="InterPro" id="IPR003661">
    <property type="entry name" value="HisK_dim/P_dom"/>
</dbReference>
<feature type="domain" description="Histidine kinase" evidence="4">
    <location>
        <begin position="163"/>
        <end position="371"/>
    </location>
</feature>
<dbReference type="Gene3D" id="1.10.287.130">
    <property type="match status" value="1"/>
</dbReference>
<dbReference type="EMBL" id="CP023422">
    <property type="protein sequence ID" value="ATD61417.1"/>
    <property type="molecule type" value="Genomic_DNA"/>
</dbReference>
<dbReference type="InterPro" id="IPR005467">
    <property type="entry name" value="His_kinase_dom"/>
</dbReference>
<dbReference type="AlphaFoldDB" id="A0A290WX14"/>
<dbReference type="PROSITE" id="PS50109">
    <property type="entry name" value="HIS_KIN"/>
    <property type="match status" value="1"/>
</dbReference>
<dbReference type="EC" id="2.7.13.3" evidence="2"/>
<keyword evidence="5" id="KW-0808">Transferase</keyword>
<dbReference type="InterPro" id="IPR036097">
    <property type="entry name" value="HisK_dim/P_sf"/>
</dbReference>
<evidence type="ECO:0000313" key="6">
    <source>
        <dbReference type="Proteomes" id="UP000218437"/>
    </source>
</evidence>
<dbReference type="SUPFAM" id="SSF47384">
    <property type="entry name" value="Homodimeric domain of signal transducing histidine kinase"/>
    <property type="match status" value="1"/>
</dbReference>
<dbReference type="KEGG" id="jsv:CNX70_15565"/>
<accession>A0A290WX14</accession>
<keyword evidence="5" id="KW-0418">Kinase</keyword>
<keyword evidence="3" id="KW-0597">Phosphoprotein</keyword>
<sequence length="385" mass="42249">MKIATDQQADSQASARHPLQRAQRLCAMRDAVLSAWEQRVRASVRGADQLLTPILINTLPAFFDNLAEALTPGHPRENAASNSNVPAVHGNERARMTNYGPEQVIQEYQIFRDCFAAVAQESGISLRGKDWQVLNASIDVGIRESIREFTSMHEGFRRRIAAGLSHDMRNPLAVISTSAQLLLRQADPERVVLLAHKIAEHSKRLDSMIEELLDSLSYHRGQQLPLALSQFDVLPLVHAVAGQVNLQRPGKCQVSGQAVTGWWCENSLRRALENLLSNALKYGDDAPVKVHVEAVHERLILTVHNGGHAIAPEQAERIFDYLRRENDSAAPGWGIGLPFVQNVAESHGGSIAVDSAPETGTSFIFDVPVDCRPFVPPAGAPKSDS</sequence>
<dbReference type="RefSeq" id="WP_096235431.1">
    <property type="nucleotide sequence ID" value="NZ_CP023422.1"/>
</dbReference>
<dbReference type="PANTHER" id="PTHR43547:SF2">
    <property type="entry name" value="HYBRID SIGNAL TRANSDUCTION HISTIDINE KINASE C"/>
    <property type="match status" value="1"/>
</dbReference>
<evidence type="ECO:0000256" key="3">
    <source>
        <dbReference type="ARBA" id="ARBA00022553"/>
    </source>
</evidence>
<dbReference type="PRINTS" id="PR00344">
    <property type="entry name" value="BCTRLSENSOR"/>
</dbReference>
<dbReference type="InterPro" id="IPR036890">
    <property type="entry name" value="HATPase_C_sf"/>
</dbReference>
<dbReference type="SUPFAM" id="SSF55874">
    <property type="entry name" value="ATPase domain of HSP90 chaperone/DNA topoisomerase II/histidine kinase"/>
    <property type="match status" value="1"/>
</dbReference>
<reference evidence="5 6" key="1">
    <citation type="submission" date="2017-09" db="EMBL/GenBank/DDBJ databases">
        <title>Complete genome sequence of Janthinobacterium svalbardensis PAMC 27463.</title>
        <authorList>
            <person name="Cho Y.-J."/>
            <person name="Cho A."/>
            <person name="Kim O.-S."/>
            <person name="Lee J.-I."/>
        </authorList>
    </citation>
    <scope>NUCLEOTIDE SEQUENCE [LARGE SCALE GENOMIC DNA]</scope>
    <source>
        <strain evidence="5 6">PAMC 27463</strain>
    </source>
</reference>
<dbReference type="SMART" id="SM00388">
    <property type="entry name" value="HisKA"/>
    <property type="match status" value="1"/>
</dbReference>
<evidence type="ECO:0000259" key="4">
    <source>
        <dbReference type="PROSITE" id="PS50109"/>
    </source>
</evidence>
<gene>
    <name evidence="5" type="ORF">CNX70_15565</name>
</gene>
<dbReference type="Pfam" id="PF00512">
    <property type="entry name" value="HisKA"/>
    <property type="match status" value="1"/>
</dbReference>
<evidence type="ECO:0000313" key="5">
    <source>
        <dbReference type="EMBL" id="ATD61417.1"/>
    </source>
</evidence>
<dbReference type="SMART" id="SM00387">
    <property type="entry name" value="HATPase_c"/>
    <property type="match status" value="1"/>
</dbReference>
<name>A0A290WX14_9BURK</name>
<proteinExistence type="predicted"/>
<protein>
    <recommendedName>
        <fullName evidence="2">histidine kinase</fullName>
        <ecNumber evidence="2">2.7.13.3</ecNumber>
    </recommendedName>
</protein>
<evidence type="ECO:0000256" key="2">
    <source>
        <dbReference type="ARBA" id="ARBA00012438"/>
    </source>
</evidence>
<organism evidence="5 6">
    <name type="scientific">Janthinobacterium svalbardensis</name>
    <dbReference type="NCBI Taxonomy" id="368607"/>
    <lineage>
        <taxon>Bacteria</taxon>
        <taxon>Pseudomonadati</taxon>
        <taxon>Pseudomonadota</taxon>
        <taxon>Betaproteobacteria</taxon>
        <taxon>Burkholderiales</taxon>
        <taxon>Oxalobacteraceae</taxon>
        <taxon>Janthinobacterium</taxon>
    </lineage>
</organism>
<dbReference type="InterPro" id="IPR004358">
    <property type="entry name" value="Sig_transdc_His_kin-like_C"/>
</dbReference>
<evidence type="ECO:0000256" key="1">
    <source>
        <dbReference type="ARBA" id="ARBA00000085"/>
    </source>
</evidence>